<evidence type="ECO:0000256" key="2">
    <source>
        <dbReference type="ARBA" id="ARBA00022679"/>
    </source>
</evidence>
<evidence type="ECO:0000313" key="11">
    <source>
        <dbReference type="Proteomes" id="UP001596956"/>
    </source>
</evidence>
<dbReference type="SUPFAM" id="SSF56214">
    <property type="entry name" value="4'-phosphopantetheinyl transferase"/>
    <property type="match status" value="1"/>
</dbReference>
<keyword evidence="1 8" id="KW-0444">Lipid biosynthesis</keyword>
<reference evidence="11" key="1">
    <citation type="journal article" date="2019" name="Int. J. Syst. Evol. Microbiol.">
        <title>The Global Catalogue of Microorganisms (GCM) 10K type strain sequencing project: providing services to taxonomists for standard genome sequencing and annotation.</title>
        <authorList>
            <consortium name="The Broad Institute Genomics Platform"/>
            <consortium name="The Broad Institute Genome Sequencing Center for Infectious Disease"/>
            <person name="Wu L."/>
            <person name="Ma J."/>
        </authorList>
    </citation>
    <scope>NUCLEOTIDE SEQUENCE [LARGE SCALE GENOMIC DNA]</scope>
    <source>
        <strain evidence="11">CCUG 63369</strain>
    </source>
</reference>
<evidence type="ECO:0000259" key="9">
    <source>
        <dbReference type="Pfam" id="PF01648"/>
    </source>
</evidence>
<comment type="similarity">
    <text evidence="8">Belongs to the P-Pant transferase superfamily. AcpS family.</text>
</comment>
<gene>
    <name evidence="8" type="primary">acpS</name>
    <name evidence="10" type="ORF">ACFQZU_00435</name>
</gene>
<dbReference type="GO" id="GO:0008897">
    <property type="term" value="F:holo-[acyl-carrier-protein] synthase activity"/>
    <property type="evidence" value="ECO:0007669"/>
    <property type="project" value="UniProtKB-EC"/>
</dbReference>
<dbReference type="Proteomes" id="UP001596956">
    <property type="component" value="Unassembled WGS sequence"/>
</dbReference>
<dbReference type="HAMAP" id="MF_00101">
    <property type="entry name" value="AcpS"/>
    <property type="match status" value="1"/>
</dbReference>
<keyword evidence="3 8" id="KW-0479">Metal-binding</keyword>
<dbReference type="EMBL" id="JBHTHR010000004">
    <property type="protein sequence ID" value="MFD0799788.1"/>
    <property type="molecule type" value="Genomic_DNA"/>
</dbReference>
<comment type="function">
    <text evidence="8">Transfers the 4'-phosphopantetheine moiety from coenzyme A to a Ser of acyl-carrier-protein.</text>
</comment>
<sequence length="136" mass="14610">MNRVGVDIVPLARVRELLADKGGSLLERMMRMDEINECRRADWLDVSALAGRIAAKEAVFKLFLRGDSVLPWTGIKISTAAHSWPEVELEGVAQTYARDSGITGPISVSITHDGDYAIAVAAAISASPGDIPHQLA</sequence>
<keyword evidence="5 8" id="KW-0460">Magnesium</keyword>
<keyword evidence="7 8" id="KW-0275">Fatty acid biosynthesis</keyword>
<comment type="catalytic activity">
    <reaction evidence="8">
        <text>apo-[ACP] + CoA = holo-[ACP] + adenosine 3',5'-bisphosphate + H(+)</text>
        <dbReference type="Rhea" id="RHEA:12068"/>
        <dbReference type="Rhea" id="RHEA-COMP:9685"/>
        <dbReference type="Rhea" id="RHEA-COMP:9690"/>
        <dbReference type="ChEBI" id="CHEBI:15378"/>
        <dbReference type="ChEBI" id="CHEBI:29999"/>
        <dbReference type="ChEBI" id="CHEBI:57287"/>
        <dbReference type="ChEBI" id="CHEBI:58343"/>
        <dbReference type="ChEBI" id="CHEBI:64479"/>
        <dbReference type="EC" id="2.7.8.7"/>
    </reaction>
</comment>
<comment type="cofactor">
    <cofactor evidence="8">
        <name>Mg(2+)</name>
        <dbReference type="ChEBI" id="CHEBI:18420"/>
    </cofactor>
</comment>
<feature type="binding site" evidence="8">
    <location>
        <position position="57"/>
    </location>
    <ligand>
        <name>Mg(2+)</name>
        <dbReference type="ChEBI" id="CHEBI:18420"/>
    </ligand>
</feature>
<keyword evidence="2 8" id="KW-0808">Transferase</keyword>
<keyword evidence="6 8" id="KW-0443">Lipid metabolism</keyword>
<proteinExistence type="inferred from homology"/>
<evidence type="ECO:0000256" key="3">
    <source>
        <dbReference type="ARBA" id="ARBA00022723"/>
    </source>
</evidence>
<organism evidence="10 11">
    <name type="scientific">Streptomonospora algeriensis</name>
    <dbReference type="NCBI Taxonomy" id="995084"/>
    <lineage>
        <taxon>Bacteria</taxon>
        <taxon>Bacillati</taxon>
        <taxon>Actinomycetota</taxon>
        <taxon>Actinomycetes</taxon>
        <taxon>Streptosporangiales</taxon>
        <taxon>Nocardiopsidaceae</taxon>
        <taxon>Streptomonospora</taxon>
    </lineage>
</organism>
<dbReference type="InterPro" id="IPR004568">
    <property type="entry name" value="Ppantetheine-prot_Trfase_dom"/>
</dbReference>
<protein>
    <recommendedName>
        <fullName evidence="8">Holo-[acyl-carrier-protein] synthase</fullName>
        <shortName evidence="8">Holo-ACP synthase</shortName>
        <ecNumber evidence="8">2.7.8.7</ecNumber>
    </recommendedName>
    <alternativeName>
        <fullName evidence="8">4'-phosphopantetheinyl transferase AcpS</fullName>
    </alternativeName>
</protein>
<dbReference type="Gene3D" id="3.90.470.20">
    <property type="entry name" value="4'-phosphopantetheinyl transferase domain"/>
    <property type="match status" value="1"/>
</dbReference>
<feature type="domain" description="4'-phosphopantetheinyl transferase" evidence="9">
    <location>
        <begin position="3"/>
        <end position="121"/>
    </location>
</feature>
<name>A0ABW3B9G2_9ACTN</name>
<dbReference type="EC" id="2.7.8.7" evidence="8"/>
<evidence type="ECO:0000256" key="6">
    <source>
        <dbReference type="ARBA" id="ARBA00023098"/>
    </source>
</evidence>
<evidence type="ECO:0000313" key="10">
    <source>
        <dbReference type="EMBL" id="MFD0799788.1"/>
    </source>
</evidence>
<comment type="caution">
    <text evidence="10">The sequence shown here is derived from an EMBL/GenBank/DDBJ whole genome shotgun (WGS) entry which is preliminary data.</text>
</comment>
<keyword evidence="4 8" id="KW-0276">Fatty acid metabolism</keyword>
<accession>A0ABW3B9G2</accession>
<evidence type="ECO:0000256" key="5">
    <source>
        <dbReference type="ARBA" id="ARBA00022842"/>
    </source>
</evidence>
<feature type="binding site" evidence="8">
    <location>
        <position position="7"/>
    </location>
    <ligand>
        <name>Mg(2+)</name>
        <dbReference type="ChEBI" id="CHEBI:18420"/>
    </ligand>
</feature>
<dbReference type="Pfam" id="PF01648">
    <property type="entry name" value="ACPS"/>
    <property type="match status" value="1"/>
</dbReference>
<comment type="subcellular location">
    <subcellularLocation>
        <location evidence="8">Cytoplasm</location>
    </subcellularLocation>
</comment>
<keyword evidence="11" id="KW-1185">Reference proteome</keyword>
<evidence type="ECO:0000256" key="8">
    <source>
        <dbReference type="HAMAP-Rule" id="MF_00101"/>
    </source>
</evidence>
<evidence type="ECO:0000256" key="4">
    <source>
        <dbReference type="ARBA" id="ARBA00022832"/>
    </source>
</evidence>
<dbReference type="InterPro" id="IPR008278">
    <property type="entry name" value="4-PPantetheinyl_Trfase_dom"/>
</dbReference>
<keyword evidence="8" id="KW-0963">Cytoplasm</keyword>
<dbReference type="InterPro" id="IPR002582">
    <property type="entry name" value="ACPS"/>
</dbReference>
<evidence type="ECO:0000256" key="1">
    <source>
        <dbReference type="ARBA" id="ARBA00022516"/>
    </source>
</evidence>
<dbReference type="NCBIfam" id="TIGR00556">
    <property type="entry name" value="pantethn_trn"/>
    <property type="match status" value="1"/>
</dbReference>
<evidence type="ECO:0000256" key="7">
    <source>
        <dbReference type="ARBA" id="ARBA00023160"/>
    </source>
</evidence>
<dbReference type="InterPro" id="IPR037143">
    <property type="entry name" value="4-PPantetheinyl_Trfase_dom_sf"/>
</dbReference>